<keyword evidence="2 3" id="KW-0175">Coiled coil</keyword>
<evidence type="ECO:0000256" key="3">
    <source>
        <dbReference type="SAM" id="Coils"/>
    </source>
</evidence>
<feature type="region of interest" description="Disordered" evidence="4">
    <location>
        <begin position="377"/>
        <end position="405"/>
    </location>
</feature>
<dbReference type="Pfam" id="PF05701">
    <property type="entry name" value="WEMBL"/>
    <property type="match status" value="1"/>
</dbReference>
<reference evidence="5 6" key="1">
    <citation type="submission" date="2020-08" db="EMBL/GenBank/DDBJ databases">
        <title>Plant Genome Project.</title>
        <authorList>
            <person name="Zhang R.-G."/>
        </authorList>
    </citation>
    <scope>NUCLEOTIDE SEQUENCE [LARGE SCALE GENOMIC DNA]</scope>
    <source>
        <tissue evidence="5">Rhizome</tissue>
    </source>
</reference>
<protein>
    <submittedName>
        <fullName evidence="5">Uncharacterized protein</fullName>
    </submittedName>
</protein>
<dbReference type="AlphaFoldDB" id="A0A8J5EZ65"/>
<feature type="region of interest" description="Disordered" evidence="4">
    <location>
        <begin position="506"/>
        <end position="526"/>
    </location>
</feature>
<organism evidence="5 6">
    <name type="scientific">Zingiber officinale</name>
    <name type="common">Ginger</name>
    <name type="synonym">Amomum zingiber</name>
    <dbReference type="NCBI Taxonomy" id="94328"/>
    <lineage>
        <taxon>Eukaryota</taxon>
        <taxon>Viridiplantae</taxon>
        <taxon>Streptophyta</taxon>
        <taxon>Embryophyta</taxon>
        <taxon>Tracheophyta</taxon>
        <taxon>Spermatophyta</taxon>
        <taxon>Magnoliopsida</taxon>
        <taxon>Liliopsida</taxon>
        <taxon>Zingiberales</taxon>
        <taxon>Zingiberaceae</taxon>
        <taxon>Zingiber</taxon>
    </lineage>
</organism>
<dbReference type="PANTHER" id="PTHR32054:SF2">
    <property type="entry name" value="PROTEIN PLASTID MOVEMENT IMPAIRED 2"/>
    <property type="match status" value="1"/>
</dbReference>
<dbReference type="GO" id="GO:0009904">
    <property type="term" value="P:chloroplast accumulation movement"/>
    <property type="evidence" value="ECO:0007669"/>
    <property type="project" value="TreeGrafter"/>
</dbReference>
<dbReference type="GO" id="GO:0005829">
    <property type="term" value="C:cytosol"/>
    <property type="evidence" value="ECO:0007669"/>
    <property type="project" value="TreeGrafter"/>
</dbReference>
<accession>A0A8J5EZ65</accession>
<proteinExistence type="inferred from homology"/>
<evidence type="ECO:0000256" key="2">
    <source>
        <dbReference type="ARBA" id="ARBA00023054"/>
    </source>
</evidence>
<comment type="similarity">
    <text evidence="1">Belongs to the WEB family.</text>
</comment>
<sequence>MPKPYAFDKQHMHHLCSTILLQTTELEAISLCMERNHRKKASENCTKQQINRLELDKKKRDAESEIDQLLSQLNLTVSDIHSLQNEVKLIRSMGKNSHDGCSIKCGVEKASLAQAADAELEAAKKELLSFKEEGFKLMDGMDAIREEIRHVAKEKQRSSSISKRLESIVEQLNYELRSSKSKLEVASSAQKRASDIVSDLPADLRRLQADRDAAERDAQSTHEAIEAFRSELMKTESSVLYVEERLQAAMEEMKAAITFEAIAEQKLRAIADSNSRNRANSSLYGSSTVTVSKFEHYLIEQAKAAQEIAGQKVEAAQAWIEALATGKDGDHNAQRRRLSTSSRKPFVPKKTIKTKLSVHDADKKQVQSLDSKLAPETRRRSFTLSRVPDQSRRVKLRRSAGSSKAQPAVVSSDTCLAVGRKKIILKLIKFLGGSVVNLIVTGKCIDHVSLVGEPPVVIQSAHASPTFLSLCLLLARSGSRPVADGESIKMPPGQATSPSFALTLKERKPELQGKEEEKVPGEIKIR</sequence>
<dbReference type="EMBL" id="JACMSC010000017">
    <property type="protein sequence ID" value="KAG6477980.1"/>
    <property type="molecule type" value="Genomic_DNA"/>
</dbReference>
<dbReference type="GO" id="GO:0009903">
    <property type="term" value="P:chloroplast avoidance movement"/>
    <property type="evidence" value="ECO:0007669"/>
    <property type="project" value="TreeGrafter"/>
</dbReference>
<dbReference type="Proteomes" id="UP000734854">
    <property type="component" value="Unassembled WGS sequence"/>
</dbReference>
<evidence type="ECO:0000313" key="5">
    <source>
        <dbReference type="EMBL" id="KAG6477980.1"/>
    </source>
</evidence>
<comment type="caution">
    <text evidence="5">The sequence shown here is derived from an EMBL/GenBank/DDBJ whole genome shotgun (WGS) entry which is preliminary data.</text>
</comment>
<dbReference type="PANTHER" id="PTHR32054">
    <property type="entry name" value="HEAVY CHAIN, PUTATIVE, EXPRESSED-RELATED-RELATED"/>
    <property type="match status" value="1"/>
</dbReference>
<evidence type="ECO:0000313" key="6">
    <source>
        <dbReference type="Proteomes" id="UP000734854"/>
    </source>
</evidence>
<name>A0A8J5EZ65_ZINOF</name>
<keyword evidence="6" id="KW-1185">Reference proteome</keyword>
<evidence type="ECO:0000256" key="1">
    <source>
        <dbReference type="ARBA" id="ARBA00005485"/>
    </source>
</evidence>
<gene>
    <name evidence="5" type="ORF">ZIOFF_061412</name>
</gene>
<dbReference type="InterPro" id="IPR008545">
    <property type="entry name" value="Web"/>
</dbReference>
<evidence type="ECO:0000256" key="4">
    <source>
        <dbReference type="SAM" id="MobiDB-lite"/>
    </source>
</evidence>
<feature type="coiled-coil region" evidence="3">
    <location>
        <begin position="204"/>
        <end position="231"/>
    </location>
</feature>